<dbReference type="STRING" id="1071382.H2AZ36"/>
<dbReference type="GO" id="GO:0000184">
    <property type="term" value="P:nuclear-transcribed mRNA catabolic process, nonsense-mediated decay"/>
    <property type="evidence" value="ECO:0007669"/>
    <property type="project" value="TreeGrafter"/>
</dbReference>
<accession>H2AZ36</accession>
<dbReference type="HOGENOM" id="CLU_473310_0_0_1"/>
<keyword evidence="4" id="KW-1185">Reference proteome</keyword>
<dbReference type="OrthoDB" id="69928at2759"/>
<reference evidence="3 4" key="1">
    <citation type="journal article" date="2011" name="Proc. Natl. Acad. Sci. U.S.A.">
        <title>Evolutionary erosion of yeast sex chromosomes by mating-type switching accidents.</title>
        <authorList>
            <person name="Gordon J.L."/>
            <person name="Armisen D."/>
            <person name="Proux-Wera E."/>
            <person name="Oheigeartaigh S.S."/>
            <person name="Byrne K.P."/>
            <person name="Wolfe K.H."/>
        </authorList>
    </citation>
    <scope>NUCLEOTIDE SEQUENCE [LARGE SCALE GENOMIC DNA]</scope>
    <source>
        <strain evidence="4">ATCC 22294 / BCRC 22015 / CBS 2517 / CECT 1963 / NBRC 1671 / NRRL Y-8276</strain>
    </source>
</reference>
<feature type="domain" description="DNA/RNA-binding" evidence="1">
    <location>
        <begin position="210"/>
        <end position="497"/>
    </location>
</feature>
<sequence>MTKPSHDNASKYTVLNLKKNLDSILAANTLFTNDVKAFKFFEFVVRSLTRIITDELKLIKTEKSSSGVQMLPELLDSVWEDVISPILGWFRAWKLTLLGFEKKKKYSTIVEFRKLRCKLRRTFKLFHKFYYGIIEFLVTNNDISRQIPEKLLRLLNLKRFVGFSNAENIDDDNVAILVIILHQCLLILGKLHFQQSYLETIKTTASYEKSVRYLKYAVLVLPAYGTSYHELASIEFCSKNFHRAIYLLLRGTLTRIPNLKSNKEFHSFFSNKKDKRRLLFNVKLQEVLDNEKDDLTAGLLKLQYYFLALFGYYFQRENWFREEDPNILFNGVEIVHMRRHLFLAIEKDLNAIDIVFDSVIILMGGFELMLKGSSGKIVAINYVSLRDLKSEHIMYLEFCFDYFTEVINAKVRKCWRQEMDKFQYLAIIRIIECWIKSNQPVLQFAHRNKAFCFQLAEFVNDIISLYPNEPQLFSNFKPQRNYFFEEDILLKEFCCVKFVLSDFDDSLIFKNNNKDIINQISGFVGPEYLRDKNSENMLRLRCVMNASNRFLLKNRCGIRWNKISGKYMINNDPVES</sequence>
<dbReference type="EMBL" id="HE650828">
    <property type="protein sequence ID" value="CCF59592.1"/>
    <property type="molecule type" value="Genomic_DNA"/>
</dbReference>
<proteinExistence type="predicted"/>
<dbReference type="InterPro" id="IPR019458">
    <property type="entry name" value="Est1-like_N"/>
</dbReference>
<dbReference type="PANTHER" id="PTHR15696:SF37">
    <property type="entry name" value="NONSENSE-MEDIATED MRNA DECAY FACTOR EBS1-RELATED"/>
    <property type="match status" value="1"/>
</dbReference>
<dbReference type="AlphaFoldDB" id="H2AZ36"/>
<dbReference type="Proteomes" id="UP000005220">
    <property type="component" value="Chromosome 8"/>
</dbReference>
<dbReference type="GO" id="GO:0042162">
    <property type="term" value="F:telomeric DNA binding"/>
    <property type="evidence" value="ECO:0007669"/>
    <property type="project" value="TreeGrafter"/>
</dbReference>
<name>H2AZ36_KAZAF</name>
<evidence type="ECO:0000313" key="4">
    <source>
        <dbReference type="Proteomes" id="UP000005220"/>
    </source>
</evidence>
<dbReference type="SUPFAM" id="SSF48452">
    <property type="entry name" value="TPR-like"/>
    <property type="match status" value="1"/>
</dbReference>
<dbReference type="GO" id="GO:0070034">
    <property type="term" value="F:telomerase RNA binding"/>
    <property type="evidence" value="ECO:0007669"/>
    <property type="project" value="TreeGrafter"/>
</dbReference>
<protein>
    <submittedName>
        <fullName evidence="3">Uncharacterized protein</fullName>
    </submittedName>
</protein>
<organism evidence="3 4">
    <name type="scientific">Kazachstania africana (strain ATCC 22294 / BCRC 22015 / CBS 2517 / CECT 1963 / NBRC 1671 / NRRL Y-8276)</name>
    <name type="common">Yeast</name>
    <name type="synonym">Kluyveromyces africanus</name>
    <dbReference type="NCBI Taxonomy" id="1071382"/>
    <lineage>
        <taxon>Eukaryota</taxon>
        <taxon>Fungi</taxon>
        <taxon>Dikarya</taxon>
        <taxon>Ascomycota</taxon>
        <taxon>Saccharomycotina</taxon>
        <taxon>Saccharomycetes</taxon>
        <taxon>Saccharomycetales</taxon>
        <taxon>Saccharomycetaceae</taxon>
        <taxon>Kazachstania</taxon>
    </lineage>
</organism>
<dbReference type="GeneID" id="13887588"/>
<evidence type="ECO:0000313" key="3">
    <source>
        <dbReference type="EMBL" id="CCF59592.1"/>
    </source>
</evidence>
<dbReference type="GO" id="GO:0005697">
    <property type="term" value="C:telomerase holoenzyme complex"/>
    <property type="evidence" value="ECO:0007669"/>
    <property type="project" value="TreeGrafter"/>
</dbReference>
<dbReference type="InterPro" id="IPR011990">
    <property type="entry name" value="TPR-like_helical_dom_sf"/>
</dbReference>
<gene>
    <name evidence="3" type="primary">KAFR0H01820</name>
    <name evidence="3" type="ORF">KAFR_0H01820</name>
</gene>
<evidence type="ECO:0000259" key="2">
    <source>
        <dbReference type="Pfam" id="PF10374"/>
    </source>
</evidence>
<dbReference type="InterPro" id="IPR018834">
    <property type="entry name" value="DNA/RNA-bd_Est1-type"/>
</dbReference>
<dbReference type="Pfam" id="PF10373">
    <property type="entry name" value="EST1_DNA_bind"/>
    <property type="match status" value="1"/>
</dbReference>
<dbReference type="Gene3D" id="1.25.40.10">
    <property type="entry name" value="Tetratricopeptide repeat domain"/>
    <property type="match status" value="1"/>
</dbReference>
<dbReference type="RefSeq" id="XP_003958727.1">
    <property type="nucleotide sequence ID" value="XM_003958678.1"/>
</dbReference>
<evidence type="ECO:0000259" key="1">
    <source>
        <dbReference type="Pfam" id="PF10373"/>
    </source>
</evidence>
<dbReference type="Pfam" id="PF10374">
    <property type="entry name" value="EST1"/>
    <property type="match status" value="1"/>
</dbReference>
<dbReference type="PANTHER" id="PTHR15696">
    <property type="entry name" value="SMG-7 SUPPRESSOR WITH MORPHOLOGICAL EFFECT ON GENITALIA PROTEIN 7"/>
    <property type="match status" value="1"/>
</dbReference>
<dbReference type="KEGG" id="kaf:KAFR_0H01820"/>
<dbReference type="eggNOG" id="KOG2162">
    <property type="taxonomic scope" value="Eukaryota"/>
</dbReference>
<dbReference type="InterPro" id="IPR045153">
    <property type="entry name" value="Est1/Ebs1-like"/>
</dbReference>
<feature type="domain" description="Telomerase activating protein Est1-like N-terminal" evidence="2">
    <location>
        <begin position="74"/>
        <end position="198"/>
    </location>
</feature>
<dbReference type="InParanoid" id="H2AZ36"/>